<name>A0A8T1V7R1_9STRA</name>
<keyword evidence="2" id="KW-0067">ATP-binding</keyword>
<dbReference type="Pfam" id="PF07714">
    <property type="entry name" value="PK_Tyr_Ser-Thr"/>
    <property type="match status" value="1"/>
</dbReference>
<keyword evidence="5" id="KW-1185">Reference proteome</keyword>
<dbReference type="InterPro" id="IPR000719">
    <property type="entry name" value="Prot_kinase_dom"/>
</dbReference>
<accession>A0A8T1V7R1</accession>
<evidence type="ECO:0000313" key="5">
    <source>
        <dbReference type="Proteomes" id="UP000694044"/>
    </source>
</evidence>
<organism evidence="4 5">
    <name type="scientific">Phytophthora pseudosyringae</name>
    <dbReference type="NCBI Taxonomy" id="221518"/>
    <lineage>
        <taxon>Eukaryota</taxon>
        <taxon>Sar</taxon>
        <taxon>Stramenopiles</taxon>
        <taxon>Oomycota</taxon>
        <taxon>Peronosporomycetes</taxon>
        <taxon>Peronosporales</taxon>
        <taxon>Peronosporaceae</taxon>
        <taxon>Phytophthora</taxon>
    </lineage>
</organism>
<evidence type="ECO:0000259" key="3">
    <source>
        <dbReference type="PROSITE" id="PS50011"/>
    </source>
</evidence>
<keyword evidence="1" id="KW-0547">Nucleotide-binding</keyword>
<dbReference type="AlphaFoldDB" id="A0A8T1V7R1"/>
<gene>
    <name evidence="4" type="ORF">PHYPSEUDO_013651</name>
</gene>
<sequence>MTESFWRHMKARSSPSISSSLSEKVVNYAMSWRIANDASFFHHKIDRFMTAASLLTSADIHNWRSGWDLVRQEQNHKFMNKTQNEKMLLGDIPEEEREEMLTNLQYHLSKNYINYETSVPEHLARARTVISTLCKDKGIMGYRWFIPESDVEFDEHDEFARGGFGSVHHRKWLDARVVIKTVDLNKVHNSQEMFLREVKVWHKWYYPHIVQMYGTCHVGKPFIVCAYAPNGQLDEYLKKHPTEVWPKLYEAALGLLYLHRMRVVHGDLNCNNILIGPDGFAKLTDFGLSSIEALEEPGNNSDSKDETVAIGAVRWKDPEVLEGEDATFEADVYSFGMCIIEAVSGNYPWGSRLDAVVTYSVKNGIILERLSQYKRAIVCPLKIQCES</sequence>
<dbReference type="InterPro" id="IPR001245">
    <property type="entry name" value="Ser-Thr/Tyr_kinase_cat_dom"/>
</dbReference>
<evidence type="ECO:0000256" key="1">
    <source>
        <dbReference type="ARBA" id="ARBA00022741"/>
    </source>
</evidence>
<evidence type="ECO:0000313" key="4">
    <source>
        <dbReference type="EMBL" id="KAG7376383.1"/>
    </source>
</evidence>
<dbReference type="OrthoDB" id="122634at2759"/>
<dbReference type="PROSITE" id="PS50011">
    <property type="entry name" value="PROTEIN_KINASE_DOM"/>
    <property type="match status" value="1"/>
</dbReference>
<protein>
    <recommendedName>
        <fullName evidence="3">Protein kinase domain-containing protein</fullName>
    </recommendedName>
</protein>
<reference evidence="4" key="1">
    <citation type="submission" date="2021-02" db="EMBL/GenBank/DDBJ databases">
        <authorList>
            <person name="Palmer J.M."/>
        </authorList>
    </citation>
    <scope>NUCLEOTIDE SEQUENCE</scope>
    <source>
        <strain evidence="4">SCRP734</strain>
    </source>
</reference>
<dbReference type="EMBL" id="JAGDFM010000713">
    <property type="protein sequence ID" value="KAG7376383.1"/>
    <property type="molecule type" value="Genomic_DNA"/>
</dbReference>
<dbReference type="Proteomes" id="UP000694044">
    <property type="component" value="Unassembled WGS sequence"/>
</dbReference>
<comment type="caution">
    <text evidence="4">The sequence shown here is derived from an EMBL/GenBank/DDBJ whole genome shotgun (WGS) entry which is preliminary data.</text>
</comment>
<evidence type="ECO:0000256" key="2">
    <source>
        <dbReference type="ARBA" id="ARBA00022840"/>
    </source>
</evidence>
<dbReference type="InterPro" id="IPR050198">
    <property type="entry name" value="Non-receptor_tyrosine_kinases"/>
</dbReference>
<dbReference type="GO" id="GO:0005524">
    <property type="term" value="F:ATP binding"/>
    <property type="evidence" value="ECO:0007669"/>
    <property type="project" value="UniProtKB-KW"/>
</dbReference>
<dbReference type="PANTHER" id="PTHR24418">
    <property type="entry name" value="TYROSINE-PROTEIN KINASE"/>
    <property type="match status" value="1"/>
</dbReference>
<dbReference type="GO" id="GO:0004672">
    <property type="term" value="F:protein kinase activity"/>
    <property type="evidence" value="ECO:0007669"/>
    <property type="project" value="InterPro"/>
</dbReference>
<proteinExistence type="predicted"/>
<feature type="domain" description="Protein kinase" evidence="3">
    <location>
        <begin position="153"/>
        <end position="387"/>
    </location>
</feature>